<dbReference type="InterPro" id="IPR000225">
    <property type="entry name" value="Armadillo"/>
</dbReference>
<dbReference type="InterPro" id="IPR042856">
    <property type="entry name" value="RSP14"/>
</dbReference>
<gene>
    <name evidence="1" type="ORF">PECAL_1P14040</name>
</gene>
<dbReference type="SUPFAM" id="SSF48371">
    <property type="entry name" value="ARM repeat"/>
    <property type="match status" value="1"/>
</dbReference>
<dbReference type="Pfam" id="PF00514">
    <property type="entry name" value="Arm"/>
    <property type="match status" value="1"/>
</dbReference>
<dbReference type="PANTHER" id="PTHR15599">
    <property type="entry name" value="RTDR1"/>
    <property type="match status" value="1"/>
</dbReference>
<keyword evidence="2" id="KW-1185">Reference proteome</keyword>
<evidence type="ECO:0000313" key="2">
    <source>
        <dbReference type="Proteomes" id="UP000789595"/>
    </source>
</evidence>
<dbReference type="AlphaFoldDB" id="A0A8J2WTP0"/>
<organism evidence="1 2">
    <name type="scientific">Pelagomonas calceolata</name>
    <dbReference type="NCBI Taxonomy" id="35677"/>
    <lineage>
        <taxon>Eukaryota</taxon>
        <taxon>Sar</taxon>
        <taxon>Stramenopiles</taxon>
        <taxon>Ochrophyta</taxon>
        <taxon>Pelagophyceae</taxon>
        <taxon>Pelagomonadales</taxon>
        <taxon>Pelagomonadaceae</taxon>
        <taxon>Pelagomonas</taxon>
    </lineage>
</organism>
<proteinExistence type="predicted"/>
<evidence type="ECO:0008006" key="3">
    <source>
        <dbReference type="Google" id="ProtNLM"/>
    </source>
</evidence>
<dbReference type="InterPro" id="IPR011989">
    <property type="entry name" value="ARM-like"/>
</dbReference>
<protein>
    <recommendedName>
        <fullName evidence="3">Armadillo repeat-containing protein 8</fullName>
    </recommendedName>
</protein>
<dbReference type="Proteomes" id="UP000789595">
    <property type="component" value="Unassembled WGS sequence"/>
</dbReference>
<name>A0A8J2WTP0_9STRA</name>
<reference evidence="1" key="1">
    <citation type="submission" date="2021-11" db="EMBL/GenBank/DDBJ databases">
        <authorList>
            <consortium name="Genoscope - CEA"/>
            <person name="William W."/>
        </authorList>
    </citation>
    <scope>NUCLEOTIDE SEQUENCE</scope>
</reference>
<dbReference type="EMBL" id="CAKKNE010000001">
    <property type="protein sequence ID" value="CAH0365005.1"/>
    <property type="molecule type" value="Genomic_DNA"/>
</dbReference>
<dbReference type="Gene3D" id="1.25.10.10">
    <property type="entry name" value="Leucine-rich Repeat Variant"/>
    <property type="match status" value="1"/>
</dbReference>
<accession>A0A8J2WTP0</accession>
<dbReference type="PANTHER" id="PTHR15599:SF1">
    <property type="entry name" value="RADIAL SPOKE HEAD 14 HOMOLOG"/>
    <property type="match status" value="1"/>
</dbReference>
<sequence length="357" mass="36772">MPLIVKPTPAHPEPPAHKIMPAFATRFGPKLAGEVAATDRLVRVNALTALCDALSDPEQAHGCADAGVVETLNAHVSGGQDAPTRVLAAKALCGCARDARAARAMVDAATPAAIQGACLNDAEQDVRMHCYDALIRLGGGPRRGASSIVAAGYPKALVEKAEKESVGLQPRALDLLTSCLGNEQGLAEALDAGGIATCLSLLGSMEAAVRAAAGRCLAGLCFDMSAKDAAVEADAVDTLCALLEDPDLGARRAACAALVSVTTTDEGKRRMVPAEPRPRDAVAAIIALLAEPDAYLTTTACKLVANVAVHPKVRAQLREDKECLPAIDALIAGPGTDQDALVAQHARIAKDAVLWEP</sequence>
<dbReference type="InterPro" id="IPR016024">
    <property type="entry name" value="ARM-type_fold"/>
</dbReference>
<comment type="caution">
    <text evidence="1">The sequence shown here is derived from an EMBL/GenBank/DDBJ whole genome shotgun (WGS) entry which is preliminary data.</text>
</comment>
<evidence type="ECO:0000313" key="1">
    <source>
        <dbReference type="EMBL" id="CAH0365005.1"/>
    </source>
</evidence>